<dbReference type="InterPro" id="IPR036514">
    <property type="entry name" value="SGNH_hydro_sf"/>
</dbReference>
<dbReference type="InterPro" id="IPR045136">
    <property type="entry name" value="Iah1-like"/>
</dbReference>
<gene>
    <name evidence="2" type="ORF">AMD00_16040</name>
</gene>
<dbReference type="STRING" id="263475.AMD00_16040"/>
<evidence type="ECO:0000313" key="3">
    <source>
        <dbReference type="Proteomes" id="UP000036867"/>
    </source>
</evidence>
<evidence type="ECO:0000313" key="2">
    <source>
        <dbReference type="EMBL" id="KOO49828.1"/>
    </source>
</evidence>
<sequence>MKIICFGDSITARKENYPKPVLTSMLKLKMKQHQFINAGVSGNTTEQARVRFKKDVLSKNPDVVTVLFGGNDSAKHKLIPIGTFKSNIRYFVQQIGADRTILITSPPVDEALQPNRKNQRLKEYGQAAKDVAEETGCHIIDFFEILYNKPNYKELLVGIKNDGLHFGEAGYDLLSDAIVAEINKMDDVSKKGFFKRIWSIFK</sequence>
<dbReference type="InterPro" id="IPR013830">
    <property type="entry name" value="SGNH_hydro"/>
</dbReference>
<name>A0A0M0LGJ1_9BACL</name>
<proteinExistence type="predicted"/>
<dbReference type="AlphaFoldDB" id="A0A0M0LGJ1"/>
<comment type="caution">
    <text evidence="2">The sequence shown here is derived from an EMBL/GenBank/DDBJ whole genome shotgun (WGS) entry which is preliminary data.</text>
</comment>
<dbReference type="Pfam" id="PF13472">
    <property type="entry name" value="Lipase_GDSL_2"/>
    <property type="match status" value="1"/>
</dbReference>
<dbReference type="PANTHER" id="PTHR14209">
    <property type="entry name" value="ISOAMYL ACETATE-HYDROLYZING ESTERASE 1"/>
    <property type="match status" value="1"/>
</dbReference>
<dbReference type="Gene3D" id="3.40.50.1110">
    <property type="entry name" value="SGNH hydrolase"/>
    <property type="match status" value="1"/>
</dbReference>
<dbReference type="PATRIC" id="fig|263475.3.peg.4488"/>
<accession>A0A0M0LGJ1</accession>
<feature type="domain" description="SGNH hydrolase-type esterase" evidence="1">
    <location>
        <begin position="5"/>
        <end position="173"/>
    </location>
</feature>
<dbReference type="PANTHER" id="PTHR14209:SF19">
    <property type="entry name" value="ISOAMYL ACETATE-HYDROLYZING ESTERASE 1 HOMOLOG"/>
    <property type="match status" value="1"/>
</dbReference>
<keyword evidence="3" id="KW-1185">Reference proteome</keyword>
<reference evidence="3" key="1">
    <citation type="submission" date="2015-08" db="EMBL/GenBank/DDBJ databases">
        <title>Fjat-10028 dsm 16317.</title>
        <authorList>
            <person name="Liu B."/>
            <person name="Wang J."/>
            <person name="Zhu Y."/>
            <person name="Liu G."/>
            <person name="Chen Q."/>
            <person name="Chen Z."/>
            <person name="Lan J."/>
            <person name="Che J."/>
            <person name="Ge C."/>
            <person name="Shi H."/>
            <person name="Pan Z."/>
            <person name="Liu X."/>
        </authorList>
    </citation>
    <scope>NUCLEOTIDE SEQUENCE [LARGE SCALE GENOMIC DNA]</scope>
    <source>
        <strain evidence="3">DSM 16317</strain>
    </source>
</reference>
<evidence type="ECO:0000259" key="1">
    <source>
        <dbReference type="Pfam" id="PF13472"/>
    </source>
</evidence>
<dbReference type="SUPFAM" id="SSF52266">
    <property type="entry name" value="SGNH hydrolase"/>
    <property type="match status" value="1"/>
</dbReference>
<dbReference type="RefSeq" id="WP_053418000.1">
    <property type="nucleotide sequence ID" value="NZ_LILB01000005.1"/>
</dbReference>
<organism evidence="2 3">
    <name type="scientific">Viridibacillus arvi</name>
    <dbReference type="NCBI Taxonomy" id="263475"/>
    <lineage>
        <taxon>Bacteria</taxon>
        <taxon>Bacillati</taxon>
        <taxon>Bacillota</taxon>
        <taxon>Bacilli</taxon>
        <taxon>Bacillales</taxon>
        <taxon>Caryophanaceae</taxon>
        <taxon>Viridibacillus</taxon>
    </lineage>
</organism>
<dbReference type="GeneID" id="301137605"/>
<dbReference type="EMBL" id="LILB01000005">
    <property type="protein sequence ID" value="KOO49828.1"/>
    <property type="molecule type" value="Genomic_DNA"/>
</dbReference>
<dbReference type="OrthoDB" id="388542at2"/>
<dbReference type="Proteomes" id="UP000036867">
    <property type="component" value="Unassembled WGS sequence"/>
</dbReference>
<protein>
    <submittedName>
        <fullName evidence="2">Esterase</fullName>
    </submittedName>
</protein>